<proteinExistence type="predicted"/>
<accession>A0A2K9E854</accession>
<evidence type="ECO:0000313" key="2">
    <source>
        <dbReference type="EMBL" id="AUG56144.1"/>
    </source>
</evidence>
<dbReference type="InterPro" id="IPR049945">
    <property type="entry name" value="AAA_22"/>
</dbReference>
<dbReference type="InterPro" id="IPR027417">
    <property type="entry name" value="P-loop_NTPase"/>
</dbReference>
<keyword evidence="3" id="KW-1185">Reference proteome</keyword>
<reference evidence="2 3" key="1">
    <citation type="submission" date="2017-12" db="EMBL/GenBank/DDBJ databases">
        <title>Complete genome sequence of Herbivorax saccincola GGR1, a novel Cellulosome-producing hydrolytic bacterium in a thermophilic biogas plant, established by Illumina and Nanopore MinION sequencing.</title>
        <authorList>
            <person name="Pechtl A."/>
            <person name="Ruckert C."/>
            <person name="Koeck D.E."/>
            <person name="Maus I."/>
            <person name="Winkler A."/>
            <person name="Kalinowski J."/>
            <person name="Puhler A."/>
            <person name="Schwarz W.W."/>
            <person name="Zverlov V.V."/>
            <person name="Schluter A."/>
            <person name="Liebl W."/>
        </authorList>
    </citation>
    <scope>NUCLEOTIDE SEQUENCE [LARGE SCALE GENOMIC DNA]</scope>
    <source>
        <strain evidence="3">SR1</strain>
    </source>
</reference>
<protein>
    <submittedName>
        <fullName evidence="2">Transposon Tn7 transposition protein TnsC</fullName>
    </submittedName>
</protein>
<dbReference type="AlphaFoldDB" id="A0A2K9E854"/>
<sequence length="562" mass="64348">MKKIIIPNGSMAEEAEYKEQVIPDYQDNPFIEALPNLLSPHEVVEKLAFYPEYLQNERQLDSHYRIYMVDRLFQVFQPIPMNIELERKISRALRQGYVFRNPFESKLAQGFCRDYYGTNPVNPKDDDGFYPSSFGFTLIGISGLGKTSSLKRILNMYPQIIVHSEYRGIPFSAYQVVWVKLECPHDGSIKGLLYEFFSEIDRLLGTNYYQKMMKTRATADAMMTVMNQVVRNCSLGLLVIDEIQHLSMAKSGGSEKMLNFFVNLVNNVNTSIVLVGTPAAIKIFQGEFRQARRGSGLGGDMVCDRIQKDEVWDLLVSSIWHYQWTRKETPFTPEISSILYEETQGIPDLLKKVYAIAQAYAISSGKEEITPYIIRKAAKENLKLVQPMLTALKTGNIREIAKYEDICMTGIDFDDFLTRTKESINLDLRAKEIKKRQNKMKQENLMEEKKEAVVKLVDLGMDAKKAQKIIDTMPSQNQDVSAEGMVEDAMALFKDEGMKEEPEKKGIRKVKGRKEKQSTANLLDIRTVVEQGKKDNKSAYEVLKESGYIISFKDDIFSREVV</sequence>
<dbReference type="PANTHER" id="PTHR35894:SF1">
    <property type="entry name" value="PHOSPHORIBULOKINASE _ URIDINE KINASE FAMILY"/>
    <property type="match status" value="1"/>
</dbReference>
<evidence type="ECO:0000259" key="1">
    <source>
        <dbReference type="Pfam" id="PF13401"/>
    </source>
</evidence>
<gene>
    <name evidence="2" type="primary">tnsC</name>
    <name evidence="2" type="ORF">HVS_00850</name>
</gene>
<dbReference type="KEGG" id="hsc:HVS_00850"/>
<dbReference type="EMBL" id="CP025197">
    <property type="protein sequence ID" value="AUG56144.1"/>
    <property type="molecule type" value="Genomic_DNA"/>
</dbReference>
<dbReference type="PANTHER" id="PTHR35894">
    <property type="entry name" value="GENERAL SECRETION PATHWAY PROTEIN A-RELATED"/>
    <property type="match status" value="1"/>
</dbReference>
<dbReference type="Proteomes" id="UP000233534">
    <property type="component" value="Chromosome"/>
</dbReference>
<dbReference type="Pfam" id="PF13401">
    <property type="entry name" value="AAA_22"/>
    <property type="match status" value="1"/>
</dbReference>
<dbReference type="RefSeq" id="WP_242971626.1">
    <property type="nucleotide sequence ID" value="NZ_CP025197.1"/>
</dbReference>
<dbReference type="InterPro" id="IPR052026">
    <property type="entry name" value="ExeA_AAA_ATPase_DNA-bind"/>
</dbReference>
<organism evidence="2 3">
    <name type="scientific">Acetivibrio saccincola</name>
    <dbReference type="NCBI Taxonomy" id="1677857"/>
    <lineage>
        <taxon>Bacteria</taxon>
        <taxon>Bacillati</taxon>
        <taxon>Bacillota</taxon>
        <taxon>Clostridia</taxon>
        <taxon>Eubacteriales</taxon>
        <taxon>Oscillospiraceae</taxon>
        <taxon>Acetivibrio</taxon>
    </lineage>
</organism>
<feature type="domain" description="ORC1/DEAH AAA+ ATPase" evidence="1">
    <location>
        <begin position="137"/>
        <end position="283"/>
    </location>
</feature>
<dbReference type="GO" id="GO:0016887">
    <property type="term" value="F:ATP hydrolysis activity"/>
    <property type="evidence" value="ECO:0007669"/>
    <property type="project" value="InterPro"/>
</dbReference>
<dbReference type="SUPFAM" id="SSF52540">
    <property type="entry name" value="P-loop containing nucleoside triphosphate hydrolases"/>
    <property type="match status" value="1"/>
</dbReference>
<dbReference type="Gene3D" id="3.40.50.300">
    <property type="entry name" value="P-loop containing nucleotide triphosphate hydrolases"/>
    <property type="match status" value="1"/>
</dbReference>
<evidence type="ECO:0000313" key="3">
    <source>
        <dbReference type="Proteomes" id="UP000233534"/>
    </source>
</evidence>
<name>A0A2K9E854_9FIRM</name>